<protein>
    <submittedName>
        <fullName evidence="2">Uncharacterized protein</fullName>
    </submittedName>
</protein>
<dbReference type="EMBL" id="GBRH01187157">
    <property type="protein sequence ID" value="JAE10739.1"/>
    <property type="molecule type" value="Transcribed_RNA"/>
</dbReference>
<reference evidence="2" key="1">
    <citation type="submission" date="2014-09" db="EMBL/GenBank/DDBJ databases">
        <authorList>
            <person name="Magalhaes I.L.F."/>
            <person name="Oliveira U."/>
            <person name="Santos F.R."/>
            <person name="Vidigal T.H.D.A."/>
            <person name="Brescovit A.D."/>
            <person name="Santos A.J."/>
        </authorList>
    </citation>
    <scope>NUCLEOTIDE SEQUENCE</scope>
    <source>
        <tissue evidence="2">Shoot tissue taken approximately 20 cm above the soil surface</tissue>
    </source>
</reference>
<evidence type="ECO:0000256" key="1">
    <source>
        <dbReference type="SAM" id="MobiDB-lite"/>
    </source>
</evidence>
<organism evidence="2">
    <name type="scientific">Arundo donax</name>
    <name type="common">Giant reed</name>
    <name type="synonym">Donax arundinaceus</name>
    <dbReference type="NCBI Taxonomy" id="35708"/>
    <lineage>
        <taxon>Eukaryota</taxon>
        <taxon>Viridiplantae</taxon>
        <taxon>Streptophyta</taxon>
        <taxon>Embryophyta</taxon>
        <taxon>Tracheophyta</taxon>
        <taxon>Spermatophyta</taxon>
        <taxon>Magnoliopsida</taxon>
        <taxon>Liliopsida</taxon>
        <taxon>Poales</taxon>
        <taxon>Poaceae</taxon>
        <taxon>PACMAD clade</taxon>
        <taxon>Arundinoideae</taxon>
        <taxon>Arundineae</taxon>
        <taxon>Arundo</taxon>
    </lineage>
</organism>
<dbReference type="AlphaFoldDB" id="A0A0A9FHN1"/>
<sequence length="58" mass="6321">MYPGQTAIRAAAMSPAPESQISRPKAYATSVVLAAKKGAVRTQTSRMWTAKESARRKR</sequence>
<name>A0A0A9FHN1_ARUDO</name>
<reference evidence="2" key="2">
    <citation type="journal article" date="2015" name="Data Brief">
        <title>Shoot transcriptome of the giant reed, Arundo donax.</title>
        <authorList>
            <person name="Barrero R.A."/>
            <person name="Guerrero F.D."/>
            <person name="Moolhuijzen P."/>
            <person name="Goolsby J.A."/>
            <person name="Tidwell J."/>
            <person name="Bellgard S.E."/>
            <person name="Bellgard M.I."/>
        </authorList>
    </citation>
    <scope>NUCLEOTIDE SEQUENCE</scope>
    <source>
        <tissue evidence="2">Shoot tissue taken approximately 20 cm above the soil surface</tissue>
    </source>
</reference>
<proteinExistence type="predicted"/>
<feature type="region of interest" description="Disordered" evidence="1">
    <location>
        <begin position="1"/>
        <end position="24"/>
    </location>
</feature>
<evidence type="ECO:0000313" key="2">
    <source>
        <dbReference type="EMBL" id="JAE10739.1"/>
    </source>
</evidence>
<accession>A0A0A9FHN1</accession>